<reference evidence="3 4" key="1">
    <citation type="submission" date="2020-08" db="EMBL/GenBank/DDBJ databases">
        <title>Genomic Encyclopedia of Type Strains, Phase IV (KMG-IV): sequencing the most valuable type-strain genomes for metagenomic binning, comparative biology and taxonomic classification.</title>
        <authorList>
            <person name="Goeker M."/>
        </authorList>
    </citation>
    <scope>NUCLEOTIDE SEQUENCE [LARGE SCALE GENOMIC DNA]</scope>
    <source>
        <strain evidence="3 4">DSM 103737</strain>
    </source>
</reference>
<protein>
    <submittedName>
        <fullName evidence="3">Uncharacterized protein</fullName>
    </submittedName>
</protein>
<proteinExistence type="predicted"/>
<dbReference type="AlphaFoldDB" id="A0A840BUM2"/>
<feature type="signal peptide" evidence="2">
    <location>
        <begin position="1"/>
        <end position="20"/>
    </location>
</feature>
<dbReference type="RefSeq" id="WP_183315375.1">
    <property type="nucleotide sequence ID" value="NZ_JACIEN010000001.1"/>
</dbReference>
<evidence type="ECO:0000256" key="1">
    <source>
        <dbReference type="SAM" id="Coils"/>
    </source>
</evidence>
<keyword evidence="4" id="KW-1185">Reference proteome</keyword>
<feature type="chain" id="PRO_5032390243" evidence="2">
    <location>
        <begin position="21"/>
        <end position="245"/>
    </location>
</feature>
<comment type="caution">
    <text evidence="3">The sequence shown here is derived from an EMBL/GenBank/DDBJ whole genome shotgun (WGS) entry which is preliminary data.</text>
</comment>
<dbReference type="Proteomes" id="UP000577362">
    <property type="component" value="Unassembled WGS sequence"/>
</dbReference>
<keyword evidence="2" id="KW-0732">Signal</keyword>
<organism evidence="3 4">
    <name type="scientific">Chelatococcus caeni</name>
    <dbReference type="NCBI Taxonomy" id="1348468"/>
    <lineage>
        <taxon>Bacteria</taxon>
        <taxon>Pseudomonadati</taxon>
        <taxon>Pseudomonadota</taxon>
        <taxon>Alphaproteobacteria</taxon>
        <taxon>Hyphomicrobiales</taxon>
        <taxon>Chelatococcaceae</taxon>
        <taxon>Chelatococcus</taxon>
    </lineage>
</organism>
<keyword evidence="1" id="KW-0175">Coiled coil</keyword>
<sequence>MKLRLSAVALALLAQTAVFAAPAAFAQDAASQTQPATWDDPSLARQAIEWSQDRLAELDVSISILERDAARLQGEARAQAEEALKTLRERRDAYRAKADEAVANARSWTDAQVAEARKSLDEDWTAFQTARDDYLEAAKTDIATRRAILEAELEARQKAWQASIDRLKADAAKLAADQRAAIDARITDLNARIDKDRAEARARIGRLQDASAEAWETTKKGYADAQQLFLDNYASIRKSIEDATK</sequence>
<accession>A0A840BUM2</accession>
<evidence type="ECO:0000313" key="4">
    <source>
        <dbReference type="Proteomes" id="UP000577362"/>
    </source>
</evidence>
<feature type="coiled-coil region" evidence="1">
    <location>
        <begin position="55"/>
        <end position="104"/>
    </location>
</feature>
<evidence type="ECO:0000313" key="3">
    <source>
        <dbReference type="EMBL" id="MBB4015079.1"/>
    </source>
</evidence>
<evidence type="ECO:0000256" key="2">
    <source>
        <dbReference type="SAM" id="SignalP"/>
    </source>
</evidence>
<dbReference type="EMBL" id="JACIEN010000001">
    <property type="protein sequence ID" value="MBB4015079.1"/>
    <property type="molecule type" value="Genomic_DNA"/>
</dbReference>
<name>A0A840BUM2_9HYPH</name>
<gene>
    <name evidence="3" type="ORF">GGR16_000085</name>
</gene>